<dbReference type="SUPFAM" id="SSF53335">
    <property type="entry name" value="S-adenosyl-L-methionine-dependent methyltransferases"/>
    <property type="match status" value="1"/>
</dbReference>
<protein>
    <submittedName>
        <fullName evidence="2">Class I SAM-dependent methyltransferase</fullName>
    </submittedName>
</protein>
<dbReference type="InterPro" id="IPR029063">
    <property type="entry name" value="SAM-dependent_MTases_sf"/>
</dbReference>
<keyword evidence="2" id="KW-0489">Methyltransferase</keyword>
<dbReference type="CDD" id="cd02440">
    <property type="entry name" value="AdoMet_MTases"/>
    <property type="match status" value="1"/>
</dbReference>
<evidence type="ECO:0000259" key="1">
    <source>
        <dbReference type="Pfam" id="PF08242"/>
    </source>
</evidence>
<gene>
    <name evidence="2" type="ORF">ACFSR1_16740</name>
</gene>
<dbReference type="InterPro" id="IPR013217">
    <property type="entry name" value="Methyltransf_12"/>
</dbReference>
<dbReference type="GO" id="GO:0032259">
    <property type="term" value="P:methylation"/>
    <property type="evidence" value="ECO:0007669"/>
    <property type="project" value="UniProtKB-KW"/>
</dbReference>
<comment type="caution">
    <text evidence="2">The sequence shown here is derived from an EMBL/GenBank/DDBJ whole genome shotgun (WGS) entry which is preliminary data.</text>
</comment>
<evidence type="ECO:0000313" key="3">
    <source>
        <dbReference type="Proteomes" id="UP001597319"/>
    </source>
</evidence>
<organism evidence="2 3">
    <name type="scientific">Aquimarina rubra</name>
    <dbReference type="NCBI Taxonomy" id="1920033"/>
    <lineage>
        <taxon>Bacteria</taxon>
        <taxon>Pseudomonadati</taxon>
        <taxon>Bacteroidota</taxon>
        <taxon>Flavobacteriia</taxon>
        <taxon>Flavobacteriales</taxon>
        <taxon>Flavobacteriaceae</taxon>
        <taxon>Aquimarina</taxon>
    </lineage>
</organism>
<proteinExistence type="predicted"/>
<dbReference type="EMBL" id="JBHULE010000019">
    <property type="protein sequence ID" value="MFD2564330.1"/>
    <property type="molecule type" value="Genomic_DNA"/>
</dbReference>
<dbReference type="Proteomes" id="UP001597319">
    <property type="component" value="Unassembled WGS sequence"/>
</dbReference>
<dbReference type="Pfam" id="PF08242">
    <property type="entry name" value="Methyltransf_12"/>
    <property type="match status" value="1"/>
</dbReference>
<name>A0ABW5LHR9_9FLAO</name>
<feature type="domain" description="Methyltransferase type 12" evidence="1">
    <location>
        <begin position="48"/>
        <end position="144"/>
    </location>
</feature>
<dbReference type="PANTHER" id="PTHR12843:SF5">
    <property type="entry name" value="EEF1A LYSINE METHYLTRANSFERASE 2"/>
    <property type="match status" value="1"/>
</dbReference>
<evidence type="ECO:0000313" key="2">
    <source>
        <dbReference type="EMBL" id="MFD2564330.1"/>
    </source>
</evidence>
<reference evidence="3" key="1">
    <citation type="journal article" date="2019" name="Int. J. Syst. Evol. Microbiol.">
        <title>The Global Catalogue of Microorganisms (GCM) 10K type strain sequencing project: providing services to taxonomists for standard genome sequencing and annotation.</title>
        <authorList>
            <consortium name="The Broad Institute Genomics Platform"/>
            <consortium name="The Broad Institute Genome Sequencing Center for Infectious Disease"/>
            <person name="Wu L."/>
            <person name="Ma J."/>
        </authorList>
    </citation>
    <scope>NUCLEOTIDE SEQUENCE [LARGE SCALE GENOMIC DNA]</scope>
    <source>
        <strain evidence="3">KCTC 52274</strain>
    </source>
</reference>
<keyword evidence="2" id="KW-0808">Transferase</keyword>
<dbReference type="RefSeq" id="WP_378294167.1">
    <property type="nucleotide sequence ID" value="NZ_JBHULE010000019.1"/>
</dbReference>
<dbReference type="GO" id="GO:0008168">
    <property type="term" value="F:methyltransferase activity"/>
    <property type="evidence" value="ECO:0007669"/>
    <property type="project" value="UniProtKB-KW"/>
</dbReference>
<dbReference type="Gene3D" id="3.40.50.150">
    <property type="entry name" value="Vaccinia Virus protein VP39"/>
    <property type="match status" value="1"/>
</dbReference>
<accession>A0ABW5LHR9</accession>
<dbReference type="PANTHER" id="PTHR12843">
    <property type="entry name" value="PROTEIN-LYSINE N-METHYLTRANSFERASE METTL10"/>
    <property type="match status" value="1"/>
</dbReference>
<keyword evidence="3" id="KW-1185">Reference proteome</keyword>
<sequence>MKEFNRKNHWETVYKTKELKDVSWYQKSPETSLEFIKYFQIPKTAKIIDVGGGDSLLVDHLLQLGYQNVTVLDISETSLNRAKERLGSLADHVNWIVEDIVNFKPKETYDFWHDRATSHFLTEKAEIDTYIAAIQDNLNPNGILVMGSFSKDGPKKCSGIEVTQYSEQSMNDLVKPHFEKVKCSYVDHRTPFDTTQNFVFCGFRKVENTLQ</sequence>